<sequence length="45" mass="5258">MDEDQAQPQPSNPIPQLDYSWIADEPRHIVSMFAESRHPRRPRTG</sequence>
<comment type="caution">
    <text evidence="1">The sequence shown here is derived from an EMBL/GenBank/DDBJ whole genome shotgun (WGS) entry which is preliminary data.</text>
</comment>
<reference evidence="1 2" key="1">
    <citation type="journal article" date="2018" name="Front. Plant Sci.">
        <title>Red Clover (Trifolium pratense) and Zigzag Clover (T. medium) - A Picture of Genomic Similarities and Differences.</title>
        <authorList>
            <person name="Dluhosova J."/>
            <person name="Istvanek J."/>
            <person name="Nedelnik J."/>
            <person name="Repkova J."/>
        </authorList>
    </citation>
    <scope>NUCLEOTIDE SEQUENCE [LARGE SCALE GENOMIC DNA]</scope>
    <source>
        <strain evidence="2">cv. 10/8</strain>
        <tissue evidence="1">Leaf</tissue>
    </source>
</reference>
<dbReference type="Proteomes" id="UP000265520">
    <property type="component" value="Unassembled WGS sequence"/>
</dbReference>
<name>A0A392VXN3_9FABA</name>
<protein>
    <submittedName>
        <fullName evidence="1">Uncharacterized protein</fullName>
    </submittedName>
</protein>
<evidence type="ECO:0000313" key="1">
    <source>
        <dbReference type="EMBL" id="MCI92232.1"/>
    </source>
</evidence>
<feature type="non-terminal residue" evidence="1">
    <location>
        <position position="45"/>
    </location>
</feature>
<keyword evidence="2" id="KW-1185">Reference proteome</keyword>
<evidence type="ECO:0000313" key="2">
    <source>
        <dbReference type="Proteomes" id="UP000265520"/>
    </source>
</evidence>
<proteinExistence type="predicted"/>
<accession>A0A392VXN3</accession>
<dbReference type="EMBL" id="LXQA011294635">
    <property type="protein sequence ID" value="MCI92232.1"/>
    <property type="molecule type" value="Genomic_DNA"/>
</dbReference>
<dbReference type="AlphaFoldDB" id="A0A392VXN3"/>
<organism evidence="1 2">
    <name type="scientific">Trifolium medium</name>
    <dbReference type="NCBI Taxonomy" id="97028"/>
    <lineage>
        <taxon>Eukaryota</taxon>
        <taxon>Viridiplantae</taxon>
        <taxon>Streptophyta</taxon>
        <taxon>Embryophyta</taxon>
        <taxon>Tracheophyta</taxon>
        <taxon>Spermatophyta</taxon>
        <taxon>Magnoliopsida</taxon>
        <taxon>eudicotyledons</taxon>
        <taxon>Gunneridae</taxon>
        <taxon>Pentapetalae</taxon>
        <taxon>rosids</taxon>
        <taxon>fabids</taxon>
        <taxon>Fabales</taxon>
        <taxon>Fabaceae</taxon>
        <taxon>Papilionoideae</taxon>
        <taxon>50 kb inversion clade</taxon>
        <taxon>NPAAA clade</taxon>
        <taxon>Hologalegina</taxon>
        <taxon>IRL clade</taxon>
        <taxon>Trifolieae</taxon>
        <taxon>Trifolium</taxon>
    </lineage>
</organism>